<feature type="transmembrane region" description="Helical" evidence="6">
    <location>
        <begin position="20"/>
        <end position="45"/>
    </location>
</feature>
<reference evidence="8 9" key="1">
    <citation type="journal article" date="2014" name="PLoS Genet.">
        <title>Phylogenetically driven sequencing of extremely halophilic archaea reveals strategies for static and dynamic osmo-response.</title>
        <authorList>
            <person name="Becker E.A."/>
            <person name="Seitzer P.M."/>
            <person name="Tritt A."/>
            <person name="Larsen D."/>
            <person name="Krusor M."/>
            <person name="Yao A.I."/>
            <person name="Wu D."/>
            <person name="Madern D."/>
            <person name="Eisen J.A."/>
            <person name="Darling A.E."/>
            <person name="Facciotti M.T."/>
        </authorList>
    </citation>
    <scope>NUCLEOTIDE SEQUENCE [LARGE SCALE GENOMIC DNA]</scope>
    <source>
        <strain evidence="8 9">JCM 13552</strain>
    </source>
</reference>
<dbReference type="PANTHER" id="PTHR42770:SF11">
    <property type="entry name" value="INNER MEMBRANE TRANSPORT PROTEIN YBAT"/>
    <property type="match status" value="1"/>
</dbReference>
<dbReference type="PANTHER" id="PTHR42770">
    <property type="entry name" value="AMINO ACID TRANSPORTER-RELATED"/>
    <property type="match status" value="1"/>
</dbReference>
<evidence type="ECO:0000256" key="1">
    <source>
        <dbReference type="ARBA" id="ARBA00004651"/>
    </source>
</evidence>
<comment type="caution">
    <text evidence="8">The sequence shown here is derived from an EMBL/GenBank/DDBJ whole genome shotgun (WGS) entry which is preliminary data.</text>
</comment>
<evidence type="ECO:0000256" key="3">
    <source>
        <dbReference type="ARBA" id="ARBA00022692"/>
    </source>
</evidence>
<gene>
    <name evidence="8" type="ORF">C451_17355</name>
</gene>
<feature type="transmembrane region" description="Helical" evidence="6">
    <location>
        <begin position="167"/>
        <end position="186"/>
    </location>
</feature>
<feature type="transmembrane region" description="Helical" evidence="6">
    <location>
        <begin position="51"/>
        <end position="74"/>
    </location>
</feature>
<sequence>MSDAAAGDAGEVTTELNRDIGLLGALAIGIGTMMAAGIFVLSGLAVSKVGVIAILSFAIAAVVAAFTAAAYAEFSSIYPESGGGYMYVANTFKQNFTYIMGWTMILGYPASAAFYLASFSDWFYRFIYPLVGIPQAIPYWLPGVAVLALLVFINIRGSEESSQFQIVVTTLKVVLVGFFLYGGLQAFNTDIVATSAAENVGQFAEIGVTSALVFITFFGFSAIATDADCDVLVERLGDDAAGDVESVLLPTAGGPHAELSREIGRAICRATGARAEVLRVVPPDGDVDDAREQAEESAAELRAAEVAVETTVVESDDVLDAITDRTSEHDLTVVGSTREGLLQQFVFGAIPEEVARAADDTVVIAKRNEGLSSQARYSLRRWLQ</sequence>
<comment type="subcellular location">
    <subcellularLocation>
        <location evidence="1">Cell membrane</location>
        <topology evidence="1">Multi-pass membrane protein</topology>
    </subcellularLocation>
</comment>
<dbReference type="eggNOG" id="arCOG00009">
    <property type="taxonomic scope" value="Archaea"/>
</dbReference>
<dbReference type="Proteomes" id="UP000011680">
    <property type="component" value="Unassembled WGS sequence"/>
</dbReference>
<dbReference type="AlphaFoldDB" id="M0MY91"/>
<proteinExistence type="predicted"/>
<dbReference type="Gene3D" id="3.40.50.12370">
    <property type="match status" value="1"/>
</dbReference>
<feature type="domain" description="UspA" evidence="7">
    <location>
        <begin position="274"/>
        <end position="365"/>
    </location>
</feature>
<dbReference type="Pfam" id="PF13520">
    <property type="entry name" value="AA_permease_2"/>
    <property type="match status" value="1"/>
</dbReference>
<dbReference type="InterPro" id="IPR006016">
    <property type="entry name" value="UspA"/>
</dbReference>
<feature type="transmembrane region" description="Helical" evidence="6">
    <location>
        <begin position="95"/>
        <end position="117"/>
    </location>
</feature>
<dbReference type="InterPro" id="IPR002293">
    <property type="entry name" value="AA/rel_permease1"/>
</dbReference>
<dbReference type="Pfam" id="PF00582">
    <property type="entry name" value="Usp"/>
    <property type="match status" value="1"/>
</dbReference>
<dbReference type="GO" id="GO:0005886">
    <property type="term" value="C:plasma membrane"/>
    <property type="evidence" value="ECO:0007669"/>
    <property type="project" value="UniProtKB-SubCell"/>
</dbReference>
<dbReference type="STRING" id="1227457.C451_17355"/>
<evidence type="ECO:0000256" key="2">
    <source>
        <dbReference type="ARBA" id="ARBA00022475"/>
    </source>
</evidence>
<dbReference type="InterPro" id="IPR050367">
    <property type="entry name" value="APC_superfamily"/>
</dbReference>
<dbReference type="SUPFAM" id="SSF52402">
    <property type="entry name" value="Adenine nucleotide alpha hydrolases-like"/>
    <property type="match status" value="1"/>
</dbReference>
<keyword evidence="3 6" id="KW-0812">Transmembrane</keyword>
<protein>
    <submittedName>
        <fullName evidence="8">UspA domain-containing protein</fullName>
    </submittedName>
</protein>
<feature type="transmembrane region" description="Helical" evidence="6">
    <location>
        <begin position="137"/>
        <end position="155"/>
    </location>
</feature>
<evidence type="ECO:0000256" key="6">
    <source>
        <dbReference type="SAM" id="Phobius"/>
    </source>
</evidence>
<organism evidence="8 9">
    <name type="scientific">Halococcus thailandensis JCM 13552</name>
    <dbReference type="NCBI Taxonomy" id="1227457"/>
    <lineage>
        <taxon>Archaea</taxon>
        <taxon>Methanobacteriati</taxon>
        <taxon>Methanobacteriota</taxon>
        <taxon>Stenosarchaea group</taxon>
        <taxon>Halobacteria</taxon>
        <taxon>Halobacteriales</taxon>
        <taxon>Halococcaceae</taxon>
        <taxon>Halococcus</taxon>
    </lineage>
</organism>
<keyword evidence="4 6" id="KW-1133">Transmembrane helix</keyword>
<evidence type="ECO:0000313" key="9">
    <source>
        <dbReference type="Proteomes" id="UP000011680"/>
    </source>
</evidence>
<feature type="transmembrane region" description="Helical" evidence="6">
    <location>
        <begin position="206"/>
        <end position="225"/>
    </location>
</feature>
<dbReference type="Gene3D" id="1.20.1740.10">
    <property type="entry name" value="Amino acid/polyamine transporter I"/>
    <property type="match status" value="1"/>
</dbReference>
<keyword evidence="5 6" id="KW-0472">Membrane</keyword>
<dbReference type="GO" id="GO:0022857">
    <property type="term" value="F:transmembrane transporter activity"/>
    <property type="evidence" value="ECO:0007669"/>
    <property type="project" value="InterPro"/>
</dbReference>
<dbReference type="eggNOG" id="arCOG00449">
    <property type="taxonomic scope" value="Archaea"/>
</dbReference>
<evidence type="ECO:0000259" key="7">
    <source>
        <dbReference type="Pfam" id="PF00582"/>
    </source>
</evidence>
<dbReference type="OrthoDB" id="43026at2157"/>
<name>M0MY91_9EURY</name>
<dbReference type="PATRIC" id="fig|1227457.3.peg.3386"/>
<evidence type="ECO:0000256" key="5">
    <source>
        <dbReference type="ARBA" id="ARBA00023136"/>
    </source>
</evidence>
<accession>M0MY91</accession>
<keyword evidence="9" id="KW-1185">Reference proteome</keyword>
<evidence type="ECO:0000256" key="4">
    <source>
        <dbReference type="ARBA" id="ARBA00022989"/>
    </source>
</evidence>
<keyword evidence="2" id="KW-1003">Cell membrane</keyword>
<dbReference type="EMBL" id="AOMF01000171">
    <property type="protein sequence ID" value="EMA50288.1"/>
    <property type="molecule type" value="Genomic_DNA"/>
</dbReference>
<evidence type="ECO:0000313" key="8">
    <source>
        <dbReference type="EMBL" id="EMA50288.1"/>
    </source>
</evidence>